<accession>A0A9N9GT04</accession>
<comment type="subcellular location">
    <subcellularLocation>
        <location evidence="1">Membrane</location>
        <topology evidence="1">Multi-pass membrane protein</topology>
    </subcellularLocation>
</comment>
<proteinExistence type="predicted"/>
<dbReference type="EMBL" id="CAJVPV010008531">
    <property type="protein sequence ID" value="CAG8631751.1"/>
    <property type="molecule type" value="Genomic_DNA"/>
</dbReference>
<evidence type="ECO:0000256" key="1">
    <source>
        <dbReference type="ARBA" id="ARBA00004141"/>
    </source>
</evidence>
<dbReference type="GO" id="GO:0016020">
    <property type="term" value="C:membrane"/>
    <property type="evidence" value="ECO:0007669"/>
    <property type="project" value="UniProtKB-SubCell"/>
</dbReference>
<dbReference type="SUPFAM" id="SSF103473">
    <property type="entry name" value="MFS general substrate transporter"/>
    <property type="match status" value="1"/>
</dbReference>
<feature type="transmembrane region" description="Helical" evidence="6">
    <location>
        <begin position="261"/>
        <end position="278"/>
    </location>
</feature>
<dbReference type="InterPro" id="IPR010291">
    <property type="entry name" value="Ion_channel_UNC-93"/>
</dbReference>
<feature type="transmembrane region" description="Helical" evidence="6">
    <location>
        <begin position="396"/>
        <end position="418"/>
    </location>
</feature>
<reference evidence="7" key="1">
    <citation type="submission" date="2021-06" db="EMBL/GenBank/DDBJ databases">
        <authorList>
            <person name="Kallberg Y."/>
            <person name="Tangrot J."/>
            <person name="Rosling A."/>
        </authorList>
    </citation>
    <scope>NUCLEOTIDE SEQUENCE</scope>
    <source>
        <strain evidence="7">CL551</strain>
    </source>
</reference>
<keyword evidence="2 6" id="KW-0812">Transmembrane</keyword>
<feature type="non-terminal residue" evidence="7">
    <location>
        <position position="451"/>
    </location>
</feature>
<feature type="transmembrane region" description="Helical" evidence="6">
    <location>
        <begin position="290"/>
        <end position="314"/>
    </location>
</feature>
<dbReference type="Proteomes" id="UP000789342">
    <property type="component" value="Unassembled WGS sequence"/>
</dbReference>
<dbReference type="PANTHER" id="PTHR23294:SF59">
    <property type="entry name" value="UNC93-LIKE PROTEIN C922.05C"/>
    <property type="match status" value="1"/>
</dbReference>
<feature type="transmembrane region" description="Helical" evidence="6">
    <location>
        <begin position="9"/>
        <end position="28"/>
    </location>
</feature>
<dbReference type="OrthoDB" id="196103at2759"/>
<dbReference type="InterPro" id="IPR036259">
    <property type="entry name" value="MFS_trans_sf"/>
</dbReference>
<protein>
    <submittedName>
        <fullName evidence="7">7973_t:CDS:1</fullName>
    </submittedName>
</protein>
<dbReference type="Pfam" id="PF05978">
    <property type="entry name" value="UNC-93"/>
    <property type="match status" value="1"/>
</dbReference>
<sequence>MTFRYSDPLVQVIIVGVICLLTSGMFNALNGLGGGGQLDTRVASNANVALYTTFSIGGLLAGPIVNKFGPSISMALGGTTYAIYSGSLLYFNHERGELFPVFAGAILGLGAALLWTGQGAIMLSYPFEENKGKYIGLFWIIFNLGGVLGSIVPIALNWNSEAGSVNDGTYIGFIILMGLGAILALVLLPPSKVYHDNGQHVIIQKYPRWRTEVFEVLKLFLNWKILLLSPMFIASNWFYAYQFNDVNAFYFNIRTRAFNNLWYWAAQIVGAAIFGKFLDIKALSRRNRGLIGLLILAITVMAIWIGGLVFQLTYKREDKVTPMDLYDPGYFPKLLLYILYGMNDAMYQCYAYWVMGALTNDATILARFSGYYKAVQSAGGAASWRIDAVNTGFLEQLIICWSLLAVSLPCTFAVVLGLKETNYEENEKKDQNEPKDAENRGTDPKDINNEV</sequence>
<dbReference type="InterPro" id="IPR051617">
    <property type="entry name" value="UNC-93-like_regulator"/>
</dbReference>
<keyword evidence="3 6" id="KW-1133">Transmembrane helix</keyword>
<evidence type="ECO:0000256" key="4">
    <source>
        <dbReference type="ARBA" id="ARBA00023136"/>
    </source>
</evidence>
<evidence type="ECO:0000313" key="8">
    <source>
        <dbReference type="Proteomes" id="UP000789342"/>
    </source>
</evidence>
<keyword evidence="8" id="KW-1185">Reference proteome</keyword>
<feature type="region of interest" description="Disordered" evidence="5">
    <location>
        <begin position="424"/>
        <end position="451"/>
    </location>
</feature>
<dbReference type="PANTHER" id="PTHR23294">
    <property type="entry name" value="ET TRANSLATION PRODUCT-RELATED"/>
    <property type="match status" value="1"/>
</dbReference>
<evidence type="ECO:0000313" key="7">
    <source>
        <dbReference type="EMBL" id="CAG8631751.1"/>
    </source>
</evidence>
<dbReference type="Gene3D" id="1.20.1250.20">
    <property type="entry name" value="MFS general substrate transporter like domains"/>
    <property type="match status" value="1"/>
</dbReference>
<dbReference type="AlphaFoldDB" id="A0A9N9GT04"/>
<feature type="transmembrane region" description="Helical" evidence="6">
    <location>
        <begin position="334"/>
        <end position="353"/>
    </location>
</feature>
<keyword evidence="4 6" id="KW-0472">Membrane</keyword>
<evidence type="ECO:0000256" key="2">
    <source>
        <dbReference type="ARBA" id="ARBA00022692"/>
    </source>
</evidence>
<evidence type="ECO:0000256" key="3">
    <source>
        <dbReference type="ARBA" id="ARBA00022989"/>
    </source>
</evidence>
<feature type="transmembrane region" description="Helical" evidence="6">
    <location>
        <begin position="219"/>
        <end position="241"/>
    </location>
</feature>
<name>A0A9N9GT04_9GLOM</name>
<comment type="caution">
    <text evidence="7">The sequence shown here is derived from an EMBL/GenBank/DDBJ whole genome shotgun (WGS) entry which is preliminary data.</text>
</comment>
<feature type="transmembrane region" description="Helical" evidence="6">
    <location>
        <begin position="72"/>
        <end position="92"/>
    </location>
</feature>
<evidence type="ECO:0000256" key="5">
    <source>
        <dbReference type="SAM" id="MobiDB-lite"/>
    </source>
</evidence>
<feature type="transmembrane region" description="Helical" evidence="6">
    <location>
        <begin position="168"/>
        <end position="188"/>
    </location>
</feature>
<organism evidence="7 8">
    <name type="scientific">Acaulospora morrowiae</name>
    <dbReference type="NCBI Taxonomy" id="94023"/>
    <lineage>
        <taxon>Eukaryota</taxon>
        <taxon>Fungi</taxon>
        <taxon>Fungi incertae sedis</taxon>
        <taxon>Mucoromycota</taxon>
        <taxon>Glomeromycotina</taxon>
        <taxon>Glomeromycetes</taxon>
        <taxon>Diversisporales</taxon>
        <taxon>Acaulosporaceae</taxon>
        <taxon>Acaulospora</taxon>
    </lineage>
</organism>
<evidence type="ECO:0000256" key="6">
    <source>
        <dbReference type="SAM" id="Phobius"/>
    </source>
</evidence>
<feature type="transmembrane region" description="Helical" evidence="6">
    <location>
        <begin position="135"/>
        <end position="156"/>
    </location>
</feature>
<feature type="transmembrane region" description="Helical" evidence="6">
    <location>
        <begin position="48"/>
        <end position="65"/>
    </location>
</feature>
<gene>
    <name evidence="7" type="ORF">AMORRO_LOCUS9121</name>
</gene>
<feature type="transmembrane region" description="Helical" evidence="6">
    <location>
        <begin position="98"/>
        <end position="123"/>
    </location>
</feature>